<dbReference type="Proteomes" id="UP001501509">
    <property type="component" value="Unassembled WGS sequence"/>
</dbReference>
<protein>
    <submittedName>
        <fullName evidence="1">Uncharacterized protein</fullName>
    </submittedName>
</protein>
<name>A0ABN3QIK5_9ACTN</name>
<dbReference type="EMBL" id="BAAATD010000013">
    <property type="protein sequence ID" value="GAA2627292.1"/>
    <property type="molecule type" value="Genomic_DNA"/>
</dbReference>
<comment type="caution">
    <text evidence="1">The sequence shown here is derived from an EMBL/GenBank/DDBJ whole genome shotgun (WGS) entry which is preliminary data.</text>
</comment>
<gene>
    <name evidence="1" type="ORF">GCM10010411_75490</name>
</gene>
<accession>A0ABN3QIK5</accession>
<evidence type="ECO:0000313" key="1">
    <source>
        <dbReference type="EMBL" id="GAA2627292.1"/>
    </source>
</evidence>
<proteinExistence type="predicted"/>
<keyword evidence="2" id="KW-1185">Reference proteome</keyword>
<organism evidence="1 2">
    <name type="scientific">Actinomadura fulvescens</name>
    <dbReference type="NCBI Taxonomy" id="46160"/>
    <lineage>
        <taxon>Bacteria</taxon>
        <taxon>Bacillati</taxon>
        <taxon>Actinomycetota</taxon>
        <taxon>Actinomycetes</taxon>
        <taxon>Streptosporangiales</taxon>
        <taxon>Thermomonosporaceae</taxon>
        <taxon>Actinomadura</taxon>
    </lineage>
</organism>
<sequence length="72" mass="7752">MFVFAVAMVAWPYIARSADPPGQETGVLLAGAGVALLARRGVVPVRRAAVQGGSRRTGNKVWEQIKQRHPID</sequence>
<evidence type="ECO:0000313" key="2">
    <source>
        <dbReference type="Proteomes" id="UP001501509"/>
    </source>
</evidence>
<reference evidence="1 2" key="1">
    <citation type="journal article" date="2019" name="Int. J. Syst. Evol. Microbiol.">
        <title>The Global Catalogue of Microorganisms (GCM) 10K type strain sequencing project: providing services to taxonomists for standard genome sequencing and annotation.</title>
        <authorList>
            <consortium name="The Broad Institute Genomics Platform"/>
            <consortium name="The Broad Institute Genome Sequencing Center for Infectious Disease"/>
            <person name="Wu L."/>
            <person name="Ma J."/>
        </authorList>
    </citation>
    <scope>NUCLEOTIDE SEQUENCE [LARGE SCALE GENOMIC DNA]</scope>
    <source>
        <strain evidence="1 2">JCM 6833</strain>
    </source>
</reference>